<comment type="caution">
    <text evidence="12">The sequence shown here is derived from an EMBL/GenBank/DDBJ whole genome shotgun (WGS) entry which is preliminary data.</text>
</comment>
<dbReference type="Proteomes" id="UP000325313">
    <property type="component" value="Unassembled WGS sequence"/>
</dbReference>
<comment type="cofactor">
    <cofactor evidence="1">
        <name>Mg(2+)</name>
        <dbReference type="ChEBI" id="CHEBI:18420"/>
    </cofactor>
</comment>
<gene>
    <name evidence="12" type="primary">BTS1_3</name>
    <name evidence="12" type="ORF">PGTUg99_030241</name>
</gene>
<dbReference type="SUPFAM" id="SSF48576">
    <property type="entry name" value="Terpenoid synthases"/>
    <property type="match status" value="1"/>
</dbReference>
<evidence type="ECO:0000256" key="5">
    <source>
        <dbReference type="ARBA" id="ARBA00023239"/>
    </source>
</evidence>
<comment type="similarity">
    <text evidence="2">Belongs to the FPP/GGPP synthase family.</text>
</comment>
<dbReference type="Pfam" id="PF00348">
    <property type="entry name" value="polyprenyl_synt"/>
    <property type="match status" value="1"/>
</dbReference>
<evidence type="ECO:0000256" key="10">
    <source>
        <dbReference type="ARBA" id="ARBA00032873"/>
    </source>
</evidence>
<protein>
    <recommendedName>
        <fullName evidence="10">(2E,6E)-farnesyl diphosphate synthase</fullName>
    </recommendedName>
    <alternativeName>
        <fullName evidence="9">Dimethylallyltranstransferase</fullName>
    </alternativeName>
    <alternativeName>
        <fullName evidence="8">Farnesyl diphosphate synthase</fullName>
    </alternativeName>
    <alternativeName>
        <fullName evidence="6">Farnesyltranstransferase</fullName>
    </alternativeName>
    <alternativeName>
        <fullName evidence="11">Geranylgeranyl diphosphate synthase</fullName>
    </alternativeName>
    <alternativeName>
        <fullName evidence="7">Geranyltranstransferase</fullName>
    </alternativeName>
</protein>
<dbReference type="GO" id="GO:0008299">
    <property type="term" value="P:isoprenoid biosynthetic process"/>
    <property type="evidence" value="ECO:0007669"/>
    <property type="project" value="InterPro"/>
</dbReference>
<dbReference type="InterPro" id="IPR008949">
    <property type="entry name" value="Isoprenoid_synthase_dom_sf"/>
</dbReference>
<dbReference type="GO" id="GO:0046872">
    <property type="term" value="F:metal ion binding"/>
    <property type="evidence" value="ECO:0007669"/>
    <property type="project" value="UniProtKB-KW"/>
</dbReference>
<evidence type="ECO:0000256" key="2">
    <source>
        <dbReference type="ARBA" id="ARBA00006706"/>
    </source>
</evidence>
<evidence type="ECO:0000256" key="6">
    <source>
        <dbReference type="ARBA" id="ARBA00032052"/>
    </source>
</evidence>
<dbReference type="GO" id="GO:0016829">
    <property type="term" value="F:lyase activity"/>
    <property type="evidence" value="ECO:0007669"/>
    <property type="project" value="UniProtKB-KW"/>
</dbReference>
<evidence type="ECO:0000256" key="8">
    <source>
        <dbReference type="ARBA" id="ARBA00032424"/>
    </source>
</evidence>
<evidence type="ECO:0000313" key="12">
    <source>
        <dbReference type="EMBL" id="KAA1126614.1"/>
    </source>
</evidence>
<accession>A0A5B0RPP1</accession>
<dbReference type="PROSITE" id="PS00723">
    <property type="entry name" value="POLYPRENYL_SYNTHASE_1"/>
    <property type="match status" value="1"/>
</dbReference>
<dbReference type="PANTHER" id="PTHR12001:SF44">
    <property type="entry name" value="GERANYLGERANYL PYROPHOSPHATE SYNTHASE"/>
    <property type="match status" value="1"/>
</dbReference>
<evidence type="ECO:0000256" key="1">
    <source>
        <dbReference type="ARBA" id="ARBA00001946"/>
    </source>
</evidence>
<evidence type="ECO:0000256" key="7">
    <source>
        <dbReference type="ARBA" id="ARBA00032380"/>
    </source>
</evidence>
<evidence type="ECO:0000256" key="9">
    <source>
        <dbReference type="ARBA" id="ARBA00032448"/>
    </source>
</evidence>
<proteinExistence type="inferred from homology"/>
<dbReference type="Gene3D" id="1.10.600.10">
    <property type="entry name" value="Farnesyl Diphosphate Synthase"/>
    <property type="match status" value="1"/>
</dbReference>
<keyword evidence="5" id="KW-0456">Lyase</keyword>
<dbReference type="InterPro" id="IPR033749">
    <property type="entry name" value="Polyprenyl_synt_CS"/>
</dbReference>
<evidence type="ECO:0000256" key="3">
    <source>
        <dbReference type="ARBA" id="ARBA00022723"/>
    </source>
</evidence>
<name>A0A5B0RPP1_PUCGR</name>
<organism evidence="12 13">
    <name type="scientific">Puccinia graminis f. sp. tritici</name>
    <dbReference type="NCBI Taxonomy" id="56615"/>
    <lineage>
        <taxon>Eukaryota</taxon>
        <taxon>Fungi</taxon>
        <taxon>Dikarya</taxon>
        <taxon>Basidiomycota</taxon>
        <taxon>Pucciniomycotina</taxon>
        <taxon>Pucciniomycetes</taxon>
        <taxon>Pucciniales</taxon>
        <taxon>Pucciniaceae</taxon>
        <taxon>Puccinia</taxon>
    </lineage>
</organism>
<dbReference type="AlphaFoldDB" id="A0A5B0RPP1"/>
<reference evidence="12 13" key="1">
    <citation type="submission" date="2019-05" db="EMBL/GenBank/DDBJ databases">
        <title>Emergence of the Ug99 lineage of the wheat stem rust pathogen through somatic hybridization.</title>
        <authorList>
            <person name="Li F."/>
            <person name="Upadhyaya N.M."/>
            <person name="Sperschneider J."/>
            <person name="Matny O."/>
            <person name="Nguyen-Phuc H."/>
            <person name="Mago R."/>
            <person name="Raley C."/>
            <person name="Miller M.E."/>
            <person name="Silverstein K.A.T."/>
            <person name="Henningsen E."/>
            <person name="Hirsch C.D."/>
            <person name="Visser B."/>
            <person name="Pretorius Z.A."/>
            <person name="Steffenson B.J."/>
            <person name="Schwessinger B."/>
            <person name="Dodds P.N."/>
            <person name="Figueroa M."/>
        </authorList>
    </citation>
    <scope>NUCLEOTIDE SEQUENCE [LARGE SCALE GENOMIC DNA]</scope>
    <source>
        <strain evidence="12 13">Ug99</strain>
    </source>
</reference>
<evidence type="ECO:0000256" key="11">
    <source>
        <dbReference type="ARBA" id="ARBA00033096"/>
    </source>
</evidence>
<keyword evidence="4" id="KW-0460">Magnesium</keyword>
<dbReference type="EMBL" id="VDEP01000171">
    <property type="protein sequence ID" value="KAA1126614.1"/>
    <property type="molecule type" value="Genomic_DNA"/>
</dbReference>
<keyword evidence="3" id="KW-0479">Metal-binding</keyword>
<dbReference type="GO" id="GO:0004659">
    <property type="term" value="F:prenyltransferase activity"/>
    <property type="evidence" value="ECO:0007669"/>
    <property type="project" value="InterPro"/>
</dbReference>
<evidence type="ECO:0000256" key="4">
    <source>
        <dbReference type="ARBA" id="ARBA00022842"/>
    </source>
</evidence>
<sequence length="158" mass="18036">MLRWPSQEVGIWSLLGDMAAHLESQTNQLFPLSDLPSTSTRLDNGGLFQINGIEERYSNFFERMKQNNPDWSEPQERILLEPFTYLTSTPGKEIRSMMIDAFNHWLSVPTEQLNIVKRIVGLLHTASLLMDDVEDGSELRRGIPGAYCLPAPRLLNTF</sequence>
<dbReference type="PANTHER" id="PTHR12001">
    <property type="entry name" value="GERANYLGERANYL PYROPHOSPHATE SYNTHASE"/>
    <property type="match status" value="1"/>
</dbReference>
<evidence type="ECO:0000313" key="13">
    <source>
        <dbReference type="Proteomes" id="UP000325313"/>
    </source>
</evidence>
<dbReference type="InterPro" id="IPR000092">
    <property type="entry name" value="Polyprenyl_synt"/>
</dbReference>